<feature type="domain" description="Tetrapyrrole methylase" evidence="6">
    <location>
        <begin position="13"/>
        <end position="210"/>
    </location>
</feature>
<dbReference type="Gene3D" id="3.30.950.10">
    <property type="entry name" value="Methyltransferase, Cobalt-precorrin-4 Transmethylase, Domain 2"/>
    <property type="match status" value="1"/>
</dbReference>
<dbReference type="SUPFAM" id="SSF53790">
    <property type="entry name" value="Tetrapyrrole methylase"/>
    <property type="match status" value="1"/>
</dbReference>
<dbReference type="InterPro" id="IPR014777">
    <property type="entry name" value="4pyrrole_Mease_sub1"/>
</dbReference>
<dbReference type="PANTHER" id="PTHR43182:SF1">
    <property type="entry name" value="COBALT-PRECORRIN-7 C(5)-METHYLTRANSFERASE"/>
    <property type="match status" value="1"/>
</dbReference>
<dbReference type="GO" id="GO:0032259">
    <property type="term" value="P:methylation"/>
    <property type="evidence" value="ECO:0007669"/>
    <property type="project" value="UniProtKB-KW"/>
</dbReference>
<dbReference type="CDD" id="cd02440">
    <property type="entry name" value="AdoMet_MTases"/>
    <property type="match status" value="1"/>
</dbReference>
<dbReference type="InterPro" id="IPR006365">
    <property type="entry name" value="Cbl_synth_CobL"/>
</dbReference>
<dbReference type="Pfam" id="PF00590">
    <property type="entry name" value="TP_methylase"/>
    <property type="match status" value="1"/>
</dbReference>
<dbReference type="InterPro" id="IPR014776">
    <property type="entry name" value="4pyrrole_Mease_sub2"/>
</dbReference>
<evidence type="ECO:0000256" key="3">
    <source>
        <dbReference type="ARBA" id="ARBA00022603"/>
    </source>
</evidence>
<keyword evidence="2" id="KW-0169">Cobalamin biosynthesis</keyword>
<dbReference type="CDD" id="cd11644">
    <property type="entry name" value="Precorrin-6Y-MT"/>
    <property type="match status" value="1"/>
</dbReference>
<evidence type="ECO:0000256" key="4">
    <source>
        <dbReference type="ARBA" id="ARBA00022679"/>
    </source>
</evidence>
<reference evidence="7" key="1">
    <citation type="submission" date="2019-02" db="EMBL/GenBank/DDBJ databases">
        <authorList>
            <person name="Gruber-Vodicka R. H."/>
            <person name="Seah K. B. B."/>
        </authorList>
    </citation>
    <scope>NUCLEOTIDE SEQUENCE</scope>
    <source>
        <strain evidence="7">BECK_BZ125</strain>
    </source>
</reference>
<dbReference type="InterPro" id="IPR035996">
    <property type="entry name" value="4pyrrol_Methylase_sf"/>
</dbReference>
<comment type="pathway">
    <text evidence="1">Cofactor biosynthesis; adenosylcobalamin biosynthesis.</text>
</comment>
<protein>
    <submittedName>
        <fullName evidence="7">Precorrin-6Y C5,15-methyltransferase (Decarboxylating)</fullName>
    </submittedName>
</protein>
<dbReference type="Gene3D" id="3.40.1010.10">
    <property type="entry name" value="Cobalt-precorrin-4 Transmethylase, Domain 1"/>
    <property type="match status" value="1"/>
</dbReference>
<dbReference type="GO" id="GO:0009236">
    <property type="term" value="P:cobalamin biosynthetic process"/>
    <property type="evidence" value="ECO:0007669"/>
    <property type="project" value="UniProtKB-UniPathway"/>
</dbReference>
<accession>A0A450YSF3</accession>
<keyword evidence="4 7" id="KW-0808">Transferase</keyword>
<dbReference type="AlphaFoldDB" id="A0A450YSF3"/>
<evidence type="ECO:0000256" key="1">
    <source>
        <dbReference type="ARBA" id="ARBA00004953"/>
    </source>
</evidence>
<dbReference type="InterPro" id="IPR012818">
    <property type="entry name" value="CbiE"/>
</dbReference>
<keyword evidence="5" id="KW-0949">S-adenosyl-L-methionine</keyword>
<sequence length="428" mass="46973">MDTSKPHPNPCRIIGILDNGAEGLTPQALRLLRRADLVIGGTRALTLFSGEFAAGAKTRDLTGQLARIPHWIREAQEEGRRVVVLATGDPLCHGIAGFLQAHLCIKACEILPNVSMAQLACARLGIPWQDMKILSTHGPDTGEWRKEAGPAHGLYSLLRAVARHDRIAIYTSPDNGPDRIARLLAAEGFGGDFRLAVAERLLRQNERVFADRSVSDVANGRFADPNILLLWRTEPRRREVPFGLADTTYHQRKNLITKRETRAVSLARLQLRADSIVWDIGAGSGAVGLEAARLCPDGHVYAIEKNVDNCANITHNRKGLRIVNYTLTHGKAPEGIEDWPNPDAVFIGGSGGELTRLVRLCMERLKSGGWLVINFVTLENLATGIGVLQKMDAAWDVSQIGVSRGRPILDMHRLVAETPIWIVCAQRP</sequence>
<dbReference type="InterPro" id="IPR029063">
    <property type="entry name" value="SAM-dependent_MTases_sf"/>
</dbReference>
<dbReference type="GO" id="GO:0008276">
    <property type="term" value="F:protein methyltransferase activity"/>
    <property type="evidence" value="ECO:0007669"/>
    <property type="project" value="InterPro"/>
</dbReference>
<evidence type="ECO:0000259" key="6">
    <source>
        <dbReference type="Pfam" id="PF00590"/>
    </source>
</evidence>
<dbReference type="EMBL" id="CAADFT010000035">
    <property type="protein sequence ID" value="VFK44453.1"/>
    <property type="molecule type" value="Genomic_DNA"/>
</dbReference>
<dbReference type="Gene3D" id="3.40.50.150">
    <property type="entry name" value="Vaccinia Virus protein VP39"/>
    <property type="match status" value="1"/>
</dbReference>
<dbReference type="PANTHER" id="PTHR43182">
    <property type="entry name" value="COBALT-PRECORRIN-6B C(15)-METHYLTRANSFERASE (DECARBOXYLATING)"/>
    <property type="match status" value="1"/>
</dbReference>
<gene>
    <name evidence="7" type="ORF">BECKTC1821E_GA0114239_103526</name>
</gene>
<dbReference type="PIRSF" id="PIRSF036428">
    <property type="entry name" value="CobL"/>
    <property type="match status" value="1"/>
</dbReference>
<evidence type="ECO:0000256" key="2">
    <source>
        <dbReference type="ARBA" id="ARBA00022573"/>
    </source>
</evidence>
<dbReference type="InterPro" id="IPR000878">
    <property type="entry name" value="4pyrrol_Mease"/>
</dbReference>
<dbReference type="InterPro" id="IPR014008">
    <property type="entry name" value="Cbl_synth_MTase_CbiT"/>
</dbReference>
<evidence type="ECO:0000256" key="5">
    <source>
        <dbReference type="ARBA" id="ARBA00022691"/>
    </source>
</evidence>
<keyword evidence="3 7" id="KW-0489">Methyltransferase</keyword>
<evidence type="ECO:0000313" key="7">
    <source>
        <dbReference type="EMBL" id="VFK44453.1"/>
    </source>
</evidence>
<dbReference type="InterPro" id="IPR050714">
    <property type="entry name" value="Cobalamin_biosynth_MTase"/>
</dbReference>
<dbReference type="NCBIfam" id="TIGR02469">
    <property type="entry name" value="CbiT"/>
    <property type="match status" value="1"/>
</dbReference>
<dbReference type="UniPathway" id="UPA00148"/>
<organism evidence="7">
    <name type="scientific">Candidatus Kentrum sp. TC</name>
    <dbReference type="NCBI Taxonomy" id="2126339"/>
    <lineage>
        <taxon>Bacteria</taxon>
        <taxon>Pseudomonadati</taxon>
        <taxon>Pseudomonadota</taxon>
        <taxon>Gammaproteobacteria</taxon>
        <taxon>Candidatus Kentrum</taxon>
    </lineage>
</organism>
<name>A0A450YSF3_9GAMM</name>
<proteinExistence type="predicted"/>
<dbReference type="SUPFAM" id="SSF53335">
    <property type="entry name" value="S-adenosyl-L-methionine-dependent methyltransferases"/>
    <property type="match status" value="1"/>
</dbReference>
<dbReference type="NCBIfam" id="TIGR02467">
    <property type="entry name" value="CbiE"/>
    <property type="match status" value="1"/>
</dbReference>